<reference evidence="1 2" key="1">
    <citation type="submission" date="2018-06" db="EMBL/GenBank/DDBJ databases">
        <authorList>
            <consortium name="Pathogen Informatics"/>
            <person name="Doyle S."/>
        </authorList>
    </citation>
    <scope>NUCLEOTIDE SEQUENCE [LARGE SCALE GENOMIC DNA]</scope>
    <source>
        <strain evidence="1 2">NCTC10005</strain>
    </source>
</reference>
<proteinExistence type="predicted"/>
<gene>
    <name evidence="1" type="ORF">NCTC10005_04864</name>
</gene>
<evidence type="ECO:0000313" key="2">
    <source>
        <dbReference type="Proteomes" id="UP000255106"/>
    </source>
</evidence>
<dbReference type="Proteomes" id="UP000255106">
    <property type="component" value="Unassembled WGS sequence"/>
</dbReference>
<accession>A0A377M2X9</accession>
<organism evidence="1 2">
    <name type="scientific">Enterobacter cloacae</name>
    <dbReference type="NCBI Taxonomy" id="550"/>
    <lineage>
        <taxon>Bacteria</taxon>
        <taxon>Pseudomonadati</taxon>
        <taxon>Pseudomonadota</taxon>
        <taxon>Gammaproteobacteria</taxon>
        <taxon>Enterobacterales</taxon>
        <taxon>Enterobacteriaceae</taxon>
        <taxon>Enterobacter</taxon>
        <taxon>Enterobacter cloacae complex</taxon>
    </lineage>
</organism>
<name>A0A377M2X9_ENTCL</name>
<sequence length="51" mass="5768">MSGKRYPEEFKTEAVKQVLIAVILLPALQHVSISPPTALRLDKEVRSGFFR</sequence>
<dbReference type="AlphaFoldDB" id="A0A377M2X9"/>
<evidence type="ECO:0000313" key="1">
    <source>
        <dbReference type="EMBL" id="STQ12081.1"/>
    </source>
</evidence>
<protein>
    <submittedName>
        <fullName evidence="1">Putative transposase</fullName>
    </submittedName>
</protein>
<dbReference type="EMBL" id="UGJB01000004">
    <property type="protein sequence ID" value="STQ12081.1"/>
    <property type="molecule type" value="Genomic_DNA"/>
</dbReference>